<evidence type="ECO:0000313" key="2">
    <source>
        <dbReference type="Proteomes" id="UP000029120"/>
    </source>
</evidence>
<organism evidence="1 2">
    <name type="scientific">Arabis alpina</name>
    <name type="common">Alpine rock-cress</name>
    <dbReference type="NCBI Taxonomy" id="50452"/>
    <lineage>
        <taxon>Eukaryota</taxon>
        <taxon>Viridiplantae</taxon>
        <taxon>Streptophyta</taxon>
        <taxon>Embryophyta</taxon>
        <taxon>Tracheophyta</taxon>
        <taxon>Spermatophyta</taxon>
        <taxon>Magnoliopsida</taxon>
        <taxon>eudicotyledons</taxon>
        <taxon>Gunneridae</taxon>
        <taxon>Pentapetalae</taxon>
        <taxon>rosids</taxon>
        <taxon>malvids</taxon>
        <taxon>Brassicales</taxon>
        <taxon>Brassicaceae</taxon>
        <taxon>Arabideae</taxon>
        <taxon>Arabis</taxon>
    </lineage>
</organism>
<accession>A0A087HCP8</accession>
<protein>
    <submittedName>
        <fullName evidence="1">Uncharacterized protein</fullName>
    </submittedName>
</protein>
<evidence type="ECO:0000313" key="1">
    <source>
        <dbReference type="EMBL" id="KFK39900.1"/>
    </source>
</evidence>
<proteinExistence type="predicted"/>
<keyword evidence="2" id="KW-1185">Reference proteome</keyword>
<sequence length="58" mass="7230">MLWDCIKRNSKCLFLQNLLSDQNRRVMSRLSPAVYIEISEFQWQFVLWRRYVPLHLRM</sequence>
<name>A0A087HCP8_ARAAL</name>
<gene>
    <name evidence="1" type="ordered locus">AALP_Aa3g303400</name>
</gene>
<reference evidence="2" key="1">
    <citation type="journal article" date="2015" name="Nat. Plants">
        <title>Genome expansion of Arabis alpina linked with retrotransposition and reduced symmetric DNA methylation.</title>
        <authorList>
            <person name="Willing E.M."/>
            <person name="Rawat V."/>
            <person name="Mandakova T."/>
            <person name="Maumus F."/>
            <person name="James G.V."/>
            <person name="Nordstroem K.J."/>
            <person name="Becker C."/>
            <person name="Warthmann N."/>
            <person name="Chica C."/>
            <person name="Szarzynska B."/>
            <person name="Zytnicki M."/>
            <person name="Albani M.C."/>
            <person name="Kiefer C."/>
            <person name="Bergonzi S."/>
            <person name="Castaings L."/>
            <person name="Mateos J.L."/>
            <person name="Berns M.C."/>
            <person name="Bujdoso N."/>
            <person name="Piofczyk T."/>
            <person name="de Lorenzo L."/>
            <person name="Barrero-Sicilia C."/>
            <person name="Mateos I."/>
            <person name="Piednoel M."/>
            <person name="Hagmann J."/>
            <person name="Chen-Min-Tao R."/>
            <person name="Iglesias-Fernandez R."/>
            <person name="Schuster S.C."/>
            <person name="Alonso-Blanco C."/>
            <person name="Roudier F."/>
            <person name="Carbonero P."/>
            <person name="Paz-Ares J."/>
            <person name="Davis S.J."/>
            <person name="Pecinka A."/>
            <person name="Quesneville H."/>
            <person name="Colot V."/>
            <person name="Lysak M.A."/>
            <person name="Weigel D."/>
            <person name="Coupland G."/>
            <person name="Schneeberger K."/>
        </authorList>
    </citation>
    <scope>NUCLEOTIDE SEQUENCE [LARGE SCALE GENOMIC DNA]</scope>
    <source>
        <strain evidence="2">cv. Pajares</strain>
    </source>
</reference>
<dbReference type="Gramene" id="KFK39900">
    <property type="protein sequence ID" value="KFK39900"/>
    <property type="gene ID" value="AALP_AA3G303400"/>
</dbReference>
<dbReference type="EMBL" id="CM002871">
    <property type="protein sequence ID" value="KFK39900.1"/>
    <property type="molecule type" value="Genomic_DNA"/>
</dbReference>
<dbReference type="Proteomes" id="UP000029120">
    <property type="component" value="Chromosome 3"/>
</dbReference>
<dbReference type="AlphaFoldDB" id="A0A087HCP8"/>